<keyword evidence="10" id="KW-0843">Virulence</keyword>
<evidence type="ECO:0000313" key="15">
    <source>
        <dbReference type="Ensembl" id="ENSSFOP00015020741.2"/>
    </source>
</evidence>
<organism evidence="15 16">
    <name type="scientific">Scleropages formosus</name>
    <name type="common">Asian bonytongue</name>
    <name type="synonym">Osteoglossum formosum</name>
    <dbReference type="NCBI Taxonomy" id="113540"/>
    <lineage>
        <taxon>Eukaryota</taxon>
        <taxon>Metazoa</taxon>
        <taxon>Chordata</taxon>
        <taxon>Craniata</taxon>
        <taxon>Vertebrata</taxon>
        <taxon>Euteleostomi</taxon>
        <taxon>Actinopterygii</taxon>
        <taxon>Neopterygii</taxon>
        <taxon>Teleostei</taxon>
        <taxon>Osteoglossocephala</taxon>
        <taxon>Osteoglossomorpha</taxon>
        <taxon>Osteoglossiformes</taxon>
        <taxon>Osteoglossidae</taxon>
        <taxon>Scleropages</taxon>
    </lineage>
</organism>
<dbReference type="InterPro" id="IPR000768">
    <property type="entry name" value="ART"/>
</dbReference>
<reference evidence="15" key="2">
    <citation type="submission" date="2025-08" db="UniProtKB">
        <authorList>
            <consortium name="Ensembl"/>
        </authorList>
    </citation>
    <scope>IDENTIFICATION</scope>
</reference>
<dbReference type="PROSITE" id="PS51996">
    <property type="entry name" value="TR_MART"/>
    <property type="match status" value="1"/>
</dbReference>
<dbReference type="PANTHER" id="PTHR10339:SF25">
    <property type="entry name" value="SECRETED EXOENZYME S"/>
    <property type="match status" value="1"/>
</dbReference>
<dbReference type="Gene3D" id="3.90.176.10">
    <property type="entry name" value="Toxin ADP-ribosyltransferase, Chain A, domain 1"/>
    <property type="match status" value="1"/>
</dbReference>
<evidence type="ECO:0000256" key="4">
    <source>
        <dbReference type="ARBA" id="ARBA00022656"/>
    </source>
</evidence>
<evidence type="ECO:0000256" key="11">
    <source>
        <dbReference type="ARBA" id="ARBA00023027"/>
    </source>
</evidence>
<evidence type="ECO:0000256" key="5">
    <source>
        <dbReference type="ARBA" id="ARBA00022676"/>
    </source>
</evidence>
<comment type="subcellular location">
    <subcellularLocation>
        <location evidence="1">Secreted</location>
    </subcellularLocation>
</comment>
<evidence type="ECO:0000256" key="14">
    <source>
        <dbReference type="RuleBase" id="RU361228"/>
    </source>
</evidence>
<sequence length="277" mass="31833">MLRLGLYILQLKLKLKHTLLTVHSFPPLYSTLQLVDSSEGITVEFDMAPNSVDDSYGHCAKNMYEKVKYLLLAEKMKDINFAKLWSIAEKHNIHTDQNLSRLHRIAIYTYTMGLIKPPFYKTLNNAVRNWQSHTLASFPYKSEHFLLTDAIWMLKRVEVRNKKPRCVTTYRGTSLIYKKAKIGREFRFGAFTSSSTSKTVAQGFGKKTCFIIRTCFGANITPYSAFKNVPEVLIPPYEKFKVTKVSSANEIGSMFCDVTYTVKSSGIQSNRLVYRFQ</sequence>
<evidence type="ECO:0000256" key="8">
    <source>
        <dbReference type="ARBA" id="ARBA00022729"/>
    </source>
</evidence>
<dbReference type="InterPro" id="IPR050999">
    <property type="entry name" value="ADP-ribosyltransferase_ARG"/>
</dbReference>
<keyword evidence="4" id="KW-0800">Toxin</keyword>
<keyword evidence="5 14" id="KW-0328">Glycosyltransferase</keyword>
<proteinExistence type="inferred from homology"/>
<evidence type="ECO:0000256" key="6">
    <source>
        <dbReference type="ARBA" id="ARBA00022679"/>
    </source>
</evidence>
<dbReference type="PRINTS" id="PR00970">
    <property type="entry name" value="RIBTRNSFRASE"/>
</dbReference>
<keyword evidence="6 14" id="KW-0808">Transferase</keyword>
<dbReference type="AlphaFoldDB" id="A0A8C9RK25"/>
<dbReference type="GO" id="GO:0106274">
    <property type="term" value="F:NAD+-protein-arginine ADP-ribosyltransferase activity"/>
    <property type="evidence" value="ECO:0007669"/>
    <property type="project" value="UniProtKB-EC"/>
</dbReference>
<keyword evidence="11 14" id="KW-0520">NAD</keyword>
<evidence type="ECO:0000256" key="1">
    <source>
        <dbReference type="ARBA" id="ARBA00004613"/>
    </source>
</evidence>
<dbReference type="Pfam" id="PF01129">
    <property type="entry name" value="ART"/>
    <property type="match status" value="1"/>
</dbReference>
<evidence type="ECO:0000313" key="16">
    <source>
        <dbReference type="Proteomes" id="UP000694397"/>
    </source>
</evidence>
<evidence type="ECO:0000256" key="9">
    <source>
        <dbReference type="ARBA" id="ARBA00022857"/>
    </source>
</evidence>
<keyword evidence="7" id="KW-0548">Nucleotidyltransferase</keyword>
<reference evidence="15 16" key="1">
    <citation type="submission" date="2019-04" db="EMBL/GenBank/DDBJ databases">
        <authorList>
            <consortium name="Wellcome Sanger Institute Data Sharing"/>
        </authorList>
    </citation>
    <scope>NUCLEOTIDE SEQUENCE [LARGE SCALE GENOMIC DNA]</scope>
</reference>
<keyword evidence="12" id="KW-1015">Disulfide bond</keyword>
<evidence type="ECO:0000256" key="12">
    <source>
        <dbReference type="ARBA" id="ARBA00023157"/>
    </source>
</evidence>
<keyword evidence="16" id="KW-1185">Reference proteome</keyword>
<dbReference type="GO" id="GO:0090729">
    <property type="term" value="F:toxin activity"/>
    <property type="evidence" value="ECO:0007669"/>
    <property type="project" value="UniProtKB-KW"/>
</dbReference>
<name>A0A8C9RK25_SCLFO</name>
<protein>
    <recommendedName>
        <fullName evidence="14">NAD(P)(+)--arginine ADP-ribosyltransferase</fullName>
        <ecNumber evidence="14">2.4.2.31</ecNumber>
    </recommendedName>
    <alternativeName>
        <fullName evidence="14">Mono(ADP-ribosyl)transferase</fullName>
    </alternativeName>
</protein>
<dbReference type="GO" id="GO:0003950">
    <property type="term" value="F:NAD+ poly-ADP-ribosyltransferase activity"/>
    <property type="evidence" value="ECO:0007669"/>
    <property type="project" value="TreeGrafter"/>
</dbReference>
<evidence type="ECO:0000256" key="13">
    <source>
        <dbReference type="ARBA" id="ARBA00047597"/>
    </source>
</evidence>
<dbReference type="Ensembl" id="ENSSFOT00015020974.2">
    <property type="protein sequence ID" value="ENSSFOP00015020741.2"/>
    <property type="gene ID" value="ENSSFOG00015013344.2"/>
</dbReference>
<dbReference type="PROSITE" id="PS01291">
    <property type="entry name" value="ART"/>
    <property type="match status" value="1"/>
</dbReference>
<keyword evidence="9 14" id="KW-0521">NADP</keyword>
<comment type="similarity">
    <text evidence="2 14">Belongs to the Arg-specific ADP-ribosyltransferase family.</text>
</comment>
<keyword evidence="3" id="KW-0964">Secreted</keyword>
<evidence type="ECO:0000256" key="3">
    <source>
        <dbReference type="ARBA" id="ARBA00022525"/>
    </source>
</evidence>
<dbReference type="PANTHER" id="PTHR10339">
    <property type="entry name" value="ADP-RIBOSYLTRANSFERASE"/>
    <property type="match status" value="1"/>
</dbReference>
<dbReference type="GO" id="GO:0016779">
    <property type="term" value="F:nucleotidyltransferase activity"/>
    <property type="evidence" value="ECO:0007669"/>
    <property type="project" value="UniProtKB-KW"/>
</dbReference>
<dbReference type="GeneTree" id="ENSGT01030000234601"/>
<reference evidence="15" key="3">
    <citation type="submission" date="2025-09" db="UniProtKB">
        <authorList>
            <consortium name="Ensembl"/>
        </authorList>
    </citation>
    <scope>IDENTIFICATION</scope>
</reference>
<evidence type="ECO:0000256" key="10">
    <source>
        <dbReference type="ARBA" id="ARBA00023026"/>
    </source>
</evidence>
<evidence type="ECO:0000256" key="7">
    <source>
        <dbReference type="ARBA" id="ARBA00022695"/>
    </source>
</evidence>
<dbReference type="FunFam" id="3.90.176.10:FF:000001">
    <property type="entry name" value="NAD(P)(+)--arginine ADP-ribosyltransferase"/>
    <property type="match status" value="1"/>
</dbReference>
<dbReference type="Proteomes" id="UP000694397">
    <property type="component" value="Chromosome 2"/>
</dbReference>
<keyword evidence="8" id="KW-0732">Signal</keyword>
<dbReference type="GO" id="GO:0005576">
    <property type="term" value="C:extracellular region"/>
    <property type="evidence" value="ECO:0007669"/>
    <property type="project" value="UniProtKB-SubCell"/>
</dbReference>
<comment type="catalytic activity">
    <reaction evidence="13 14">
        <text>L-arginyl-[protein] + NAD(+) = N(omega)-(ADP-D-ribosyl)-L-arginyl-[protein] + nicotinamide + H(+)</text>
        <dbReference type="Rhea" id="RHEA:19149"/>
        <dbReference type="Rhea" id="RHEA-COMP:10532"/>
        <dbReference type="Rhea" id="RHEA-COMP:15087"/>
        <dbReference type="ChEBI" id="CHEBI:15378"/>
        <dbReference type="ChEBI" id="CHEBI:17154"/>
        <dbReference type="ChEBI" id="CHEBI:29965"/>
        <dbReference type="ChEBI" id="CHEBI:57540"/>
        <dbReference type="ChEBI" id="CHEBI:142554"/>
        <dbReference type="EC" id="2.4.2.31"/>
    </reaction>
</comment>
<dbReference type="EC" id="2.4.2.31" evidence="14"/>
<accession>A0A8C9RK25</accession>
<dbReference type="SUPFAM" id="SSF56399">
    <property type="entry name" value="ADP-ribosylation"/>
    <property type="match status" value="1"/>
</dbReference>
<evidence type="ECO:0000256" key="2">
    <source>
        <dbReference type="ARBA" id="ARBA00009558"/>
    </source>
</evidence>
<dbReference type="OrthoDB" id="423533at2759"/>